<evidence type="ECO:0000313" key="1">
    <source>
        <dbReference type="EMBL" id="KGE04139.1"/>
    </source>
</evidence>
<dbReference type="InterPro" id="IPR012902">
    <property type="entry name" value="N_methyl_site"/>
</dbReference>
<evidence type="ECO:0000313" key="2">
    <source>
        <dbReference type="Proteomes" id="UP000029640"/>
    </source>
</evidence>
<dbReference type="EMBL" id="AUVB01000037">
    <property type="protein sequence ID" value="KGE04139.1"/>
    <property type="molecule type" value="Genomic_DNA"/>
</dbReference>
<keyword evidence="2" id="KW-1185">Reference proteome</keyword>
<dbReference type="AlphaFoldDB" id="A0A095WZV1"/>
<dbReference type="NCBIfam" id="TIGR02523">
    <property type="entry name" value="type_IV_pilV"/>
    <property type="match status" value="1"/>
</dbReference>
<comment type="caution">
    <text evidence="1">The sequence shown here is derived from an EMBL/GenBank/DDBJ whole genome shotgun (WGS) entry which is preliminary data.</text>
</comment>
<dbReference type="eggNOG" id="COG4967">
    <property type="taxonomic scope" value="Bacteria"/>
</dbReference>
<name>A0A095WZV1_9GAMM</name>
<dbReference type="PATRIC" id="fig|1265313.6.peg.1255"/>
<sequence>MAGVTLIEVLVTLLILAIGLLGLAGLQLTTVNGQFEAYQRSQALLLAEEMAGRLRANATVARDPNSPYTADAGTTLYGVGSDECTAAMSIARRDLCEWNNRLLGTSTTRPGDPNEGLASIISARGCIDRLAGSGDGDVAVQVTVAWQGLVETSPPSLPCAQGQYGDERLRRAVATRVVFAELVDPNSP</sequence>
<accession>A0A095WZV1</accession>
<organism evidence="1 2">
    <name type="scientific">Pseudohaliea rubra DSM 19751</name>
    <dbReference type="NCBI Taxonomy" id="1265313"/>
    <lineage>
        <taxon>Bacteria</taxon>
        <taxon>Pseudomonadati</taxon>
        <taxon>Pseudomonadota</taxon>
        <taxon>Gammaproteobacteria</taxon>
        <taxon>Cellvibrionales</taxon>
        <taxon>Halieaceae</taxon>
        <taxon>Pseudohaliea</taxon>
    </lineage>
</organism>
<dbReference type="Proteomes" id="UP000029640">
    <property type="component" value="Unassembled WGS sequence"/>
</dbReference>
<proteinExistence type="predicted"/>
<dbReference type="NCBIfam" id="TIGR02532">
    <property type="entry name" value="IV_pilin_GFxxxE"/>
    <property type="match status" value="1"/>
</dbReference>
<dbReference type="HOGENOM" id="CLU_103234_0_0_6"/>
<reference evidence="1 2" key="1">
    <citation type="journal article" date="2014" name="Genome Announc.">
        <title>Genome Sequence of Gammaproteobacterial Pseudohaliea rubra Type Strain DSM 19751, Isolated from Coastal Seawater of the Mediterranean Sea.</title>
        <authorList>
            <person name="Spring S."/>
            <person name="Fiebig A."/>
            <person name="Riedel T."/>
            <person name="Goker M."/>
            <person name="Klenk H.P."/>
        </authorList>
    </citation>
    <scope>NUCLEOTIDE SEQUENCE [LARGE SCALE GENOMIC DNA]</scope>
    <source>
        <strain evidence="1 2">DSM 19751</strain>
    </source>
</reference>
<gene>
    <name evidence="1" type="ORF">HRUBRA_01271</name>
</gene>
<dbReference type="InterPro" id="IPR013362">
    <property type="entry name" value="Pilus_4_PilV"/>
</dbReference>
<protein>
    <submittedName>
        <fullName evidence="1">Type IV fimbrial biogenesis protein PilV</fullName>
    </submittedName>
</protein>
<dbReference type="STRING" id="1265313.HRUBRA_01271"/>